<keyword evidence="4" id="KW-1185">Reference proteome</keyword>
<evidence type="ECO:0000313" key="3">
    <source>
        <dbReference type="EMBL" id="VDP92570.1"/>
    </source>
</evidence>
<proteinExistence type="predicted"/>
<dbReference type="EMBL" id="UZAN01060120">
    <property type="protein sequence ID" value="VDP92570.1"/>
    <property type="molecule type" value="Genomic_DNA"/>
</dbReference>
<dbReference type="WBParaSite" id="ECPE_0001533801-mRNA-1">
    <property type="protein sequence ID" value="ECPE_0001533801-mRNA-1"/>
    <property type="gene ID" value="ECPE_0001533801"/>
</dbReference>
<feature type="domain" description="GOLD" evidence="2">
    <location>
        <begin position="1"/>
        <end position="148"/>
    </location>
</feature>
<reference evidence="5" key="1">
    <citation type="submission" date="2016-06" db="UniProtKB">
        <authorList>
            <consortium name="WormBaseParasite"/>
        </authorList>
    </citation>
    <scope>IDENTIFICATION</scope>
</reference>
<dbReference type="InterPro" id="IPR052269">
    <property type="entry name" value="Golgi-PI4KB_interaction"/>
</dbReference>
<evidence type="ECO:0000313" key="4">
    <source>
        <dbReference type="Proteomes" id="UP000272942"/>
    </source>
</evidence>
<keyword evidence="1" id="KW-0007">Acetylation</keyword>
<evidence type="ECO:0000256" key="1">
    <source>
        <dbReference type="ARBA" id="ARBA00022990"/>
    </source>
</evidence>
<dbReference type="GO" id="GO:0000139">
    <property type="term" value="C:Golgi membrane"/>
    <property type="evidence" value="ECO:0007669"/>
    <property type="project" value="TreeGrafter"/>
</dbReference>
<dbReference type="PROSITE" id="PS50866">
    <property type="entry name" value="GOLD"/>
    <property type="match status" value="1"/>
</dbReference>
<dbReference type="InterPro" id="IPR036598">
    <property type="entry name" value="GOLD_dom_sf"/>
</dbReference>
<dbReference type="Gene3D" id="2.60.120.680">
    <property type="entry name" value="GOLD domain"/>
    <property type="match status" value="1"/>
</dbReference>
<protein>
    <submittedName>
        <fullName evidence="5">GOLD domain-containing protein</fullName>
    </submittedName>
</protein>
<evidence type="ECO:0000259" key="2">
    <source>
        <dbReference type="PROSITE" id="PS50866"/>
    </source>
</evidence>
<organism evidence="5">
    <name type="scientific">Echinostoma caproni</name>
    <dbReference type="NCBI Taxonomy" id="27848"/>
    <lineage>
        <taxon>Eukaryota</taxon>
        <taxon>Metazoa</taxon>
        <taxon>Spiralia</taxon>
        <taxon>Lophotrochozoa</taxon>
        <taxon>Platyhelminthes</taxon>
        <taxon>Trematoda</taxon>
        <taxon>Digenea</taxon>
        <taxon>Plagiorchiida</taxon>
        <taxon>Echinostomata</taxon>
        <taxon>Echinostomatoidea</taxon>
        <taxon>Echinostomatidae</taxon>
        <taxon>Echinostoma</taxon>
    </lineage>
</organism>
<dbReference type="PANTHER" id="PTHR22973">
    <property type="entry name" value="LD35087P"/>
    <property type="match status" value="1"/>
</dbReference>
<dbReference type="AlphaFoldDB" id="A0A183B7W3"/>
<dbReference type="Proteomes" id="UP000272942">
    <property type="component" value="Unassembled WGS sequence"/>
</dbReference>
<dbReference type="PANTHER" id="PTHR22973:SF12">
    <property type="entry name" value="LD35087P"/>
    <property type="match status" value="1"/>
</dbReference>
<dbReference type="OrthoDB" id="5839451at2759"/>
<gene>
    <name evidence="3" type="ORF">ECPE_LOCUS15298</name>
</gene>
<evidence type="ECO:0000313" key="5">
    <source>
        <dbReference type="WBParaSite" id="ECPE_0001533801-mRNA-1"/>
    </source>
</evidence>
<dbReference type="Pfam" id="PF13897">
    <property type="entry name" value="GOLD_2"/>
    <property type="match status" value="2"/>
</dbReference>
<sequence>MTLPFYESYCTAIFLVQSLDSDVCDDNIYRHVYRTCLGVRVPAYPSGTSIVWEFATDDYDIAFGLFFEWSTPSELAPTEPHGRGVGSQTQEAAICPLVDEIIPVYRRKSHEEVYCGSHVYPGLGTYLFKFDNSYSLWRSKTLYYRVYYTC</sequence>
<name>A0A183B7W3_9TREM</name>
<dbReference type="InterPro" id="IPR009038">
    <property type="entry name" value="GOLD_dom"/>
</dbReference>
<reference evidence="3 4" key="2">
    <citation type="submission" date="2018-11" db="EMBL/GenBank/DDBJ databases">
        <authorList>
            <consortium name="Pathogen Informatics"/>
        </authorList>
    </citation>
    <scope>NUCLEOTIDE SEQUENCE [LARGE SCALE GENOMIC DNA]</scope>
    <source>
        <strain evidence="3 4">Egypt</strain>
    </source>
</reference>
<dbReference type="SUPFAM" id="SSF101576">
    <property type="entry name" value="Supernatant protein factor (SPF), C-terminal domain"/>
    <property type="match status" value="1"/>
</dbReference>
<accession>A0A183B7W3</accession>